<feature type="transmembrane region" description="Helical" evidence="5">
    <location>
        <begin position="452"/>
        <end position="472"/>
    </location>
</feature>
<evidence type="ECO:0000256" key="4">
    <source>
        <dbReference type="ARBA" id="ARBA00023136"/>
    </source>
</evidence>
<dbReference type="AlphaFoldDB" id="A0A3P8W376"/>
<reference evidence="7 8" key="1">
    <citation type="journal article" date="2014" name="Nat. Genet.">
        <title>Whole-genome sequence of a flatfish provides insights into ZW sex chromosome evolution and adaptation to a benthic lifestyle.</title>
        <authorList>
            <person name="Chen S."/>
            <person name="Zhang G."/>
            <person name="Shao C."/>
            <person name="Huang Q."/>
            <person name="Liu G."/>
            <person name="Zhang P."/>
            <person name="Song W."/>
            <person name="An N."/>
            <person name="Chalopin D."/>
            <person name="Volff J.N."/>
            <person name="Hong Y."/>
            <person name="Li Q."/>
            <person name="Sha Z."/>
            <person name="Zhou H."/>
            <person name="Xie M."/>
            <person name="Yu Q."/>
            <person name="Liu Y."/>
            <person name="Xiang H."/>
            <person name="Wang N."/>
            <person name="Wu K."/>
            <person name="Yang C."/>
            <person name="Zhou Q."/>
            <person name="Liao X."/>
            <person name="Yang L."/>
            <person name="Hu Q."/>
            <person name="Zhang J."/>
            <person name="Meng L."/>
            <person name="Jin L."/>
            <person name="Tian Y."/>
            <person name="Lian J."/>
            <person name="Yang J."/>
            <person name="Miao G."/>
            <person name="Liu S."/>
            <person name="Liang Z."/>
            <person name="Yan F."/>
            <person name="Li Y."/>
            <person name="Sun B."/>
            <person name="Zhang H."/>
            <person name="Zhang J."/>
            <person name="Zhu Y."/>
            <person name="Du M."/>
            <person name="Zhao Y."/>
            <person name="Schartl M."/>
            <person name="Tang Q."/>
            <person name="Wang J."/>
        </authorList>
    </citation>
    <scope>NUCLEOTIDE SEQUENCE</scope>
</reference>
<feature type="transmembrane region" description="Helical" evidence="5">
    <location>
        <begin position="334"/>
        <end position="352"/>
    </location>
</feature>
<dbReference type="InterPro" id="IPR020846">
    <property type="entry name" value="MFS_dom"/>
</dbReference>
<evidence type="ECO:0000256" key="5">
    <source>
        <dbReference type="SAM" id="Phobius"/>
    </source>
</evidence>
<reference evidence="7" key="2">
    <citation type="submission" date="2025-08" db="UniProtKB">
        <authorList>
            <consortium name="Ensembl"/>
        </authorList>
    </citation>
    <scope>IDENTIFICATION</scope>
</reference>
<dbReference type="Ensembl" id="ENSCSET00000021234.1">
    <property type="protein sequence ID" value="ENSCSEP00000020962.1"/>
    <property type="gene ID" value="ENSCSEG00000013256.1"/>
</dbReference>
<dbReference type="SUPFAM" id="SSF103473">
    <property type="entry name" value="MFS general substrate transporter"/>
    <property type="match status" value="1"/>
</dbReference>
<dbReference type="PROSITE" id="PS00216">
    <property type="entry name" value="SUGAR_TRANSPORT_1"/>
    <property type="match status" value="1"/>
</dbReference>
<dbReference type="GO" id="GO:0022857">
    <property type="term" value="F:transmembrane transporter activity"/>
    <property type="evidence" value="ECO:0007669"/>
    <property type="project" value="InterPro"/>
</dbReference>
<reference evidence="7" key="3">
    <citation type="submission" date="2025-09" db="UniProtKB">
        <authorList>
            <consortium name="Ensembl"/>
        </authorList>
    </citation>
    <scope>IDENTIFICATION</scope>
</reference>
<evidence type="ECO:0000313" key="8">
    <source>
        <dbReference type="Proteomes" id="UP000265120"/>
    </source>
</evidence>
<dbReference type="InterPro" id="IPR036259">
    <property type="entry name" value="MFS_trans_sf"/>
</dbReference>
<organism evidence="7 8">
    <name type="scientific">Cynoglossus semilaevis</name>
    <name type="common">Tongue sole</name>
    <dbReference type="NCBI Taxonomy" id="244447"/>
    <lineage>
        <taxon>Eukaryota</taxon>
        <taxon>Metazoa</taxon>
        <taxon>Chordata</taxon>
        <taxon>Craniata</taxon>
        <taxon>Vertebrata</taxon>
        <taxon>Euteleostomi</taxon>
        <taxon>Actinopterygii</taxon>
        <taxon>Neopterygii</taxon>
        <taxon>Teleostei</taxon>
        <taxon>Neoteleostei</taxon>
        <taxon>Acanthomorphata</taxon>
        <taxon>Carangaria</taxon>
        <taxon>Pleuronectiformes</taxon>
        <taxon>Pleuronectoidei</taxon>
        <taxon>Cynoglossidae</taxon>
        <taxon>Cynoglossinae</taxon>
        <taxon>Cynoglossus</taxon>
    </lineage>
</organism>
<evidence type="ECO:0000256" key="2">
    <source>
        <dbReference type="ARBA" id="ARBA00022692"/>
    </source>
</evidence>
<keyword evidence="2 5" id="KW-0812">Transmembrane</keyword>
<protein>
    <recommendedName>
        <fullName evidence="6">Major facilitator superfamily (MFS) profile domain-containing protein</fullName>
    </recommendedName>
</protein>
<name>A0A3P8W376_CYNSE</name>
<dbReference type="GO" id="GO:0016020">
    <property type="term" value="C:membrane"/>
    <property type="evidence" value="ECO:0007669"/>
    <property type="project" value="UniProtKB-SubCell"/>
</dbReference>
<accession>A0A3P8W376</accession>
<dbReference type="Pfam" id="PF00083">
    <property type="entry name" value="Sugar_tr"/>
    <property type="match status" value="1"/>
</dbReference>
<feature type="transmembrane region" description="Helical" evidence="5">
    <location>
        <begin position="228"/>
        <end position="252"/>
    </location>
</feature>
<sequence>MKHYAETVAFLGQWGRFQQVVFFLLCASIVANGFGAFTLVFLTDTPRHHCRVPDVNLTEDWRNFTIPFEVVDGKQELSRCSRYRLDVIRNLSAQGYVPSRDVSLTDLEQEGCVDGWVYSTDIYQSTVVSEFDLVCGDEWKQPFTSTVYFVGSLMGSFLSGKLSDRFGRKPVLFVTMALQAVCTFLQSYSNSWLLFTILLFISGLGQVSNYVAGLVLGAEILTGHVRVLYSSLGTCFGFAVGYMMLPVFAYFIRDWRNLLLALAVVGAVYLPFWWLIPESPRWLLSHGRVEEAEAIVRKAAKWNKCQAPMEIFSKTPLKEKYGVFDLLRTSNIRITTLILSFVAFTITTGYFALCYNTPQLHANPYLSCFISAVTELPAYISCWLALRFWPRRLSLIAALLVGAVSLYSIQLVPNDLPHLSLSLEMLGKYGATGTISRLGSCPFVFLGIYFKFLPYIILGTVSLLAALSTFFMPESFQKPLPETIEQMQNSKRYYFGTKRGVYKFELYNGIPSTKKQLVGYVIQIDFILNS</sequence>
<dbReference type="GeneTree" id="ENSGT00940000163251"/>
<dbReference type="Proteomes" id="UP000265120">
    <property type="component" value="Chromosome 19"/>
</dbReference>
<evidence type="ECO:0000256" key="3">
    <source>
        <dbReference type="ARBA" id="ARBA00022989"/>
    </source>
</evidence>
<dbReference type="InterPro" id="IPR005829">
    <property type="entry name" value="Sugar_transporter_CS"/>
</dbReference>
<feature type="domain" description="Major facilitator superfamily (MFS) profile" evidence="6">
    <location>
        <begin position="87"/>
        <end position="530"/>
    </location>
</feature>
<keyword evidence="3 5" id="KW-1133">Transmembrane helix</keyword>
<proteinExistence type="predicted"/>
<dbReference type="InterPro" id="IPR005828">
    <property type="entry name" value="MFS_sugar_transport-like"/>
</dbReference>
<evidence type="ECO:0000259" key="6">
    <source>
        <dbReference type="PROSITE" id="PS50850"/>
    </source>
</evidence>
<dbReference type="PANTHER" id="PTHR24064">
    <property type="entry name" value="SOLUTE CARRIER FAMILY 22 MEMBER"/>
    <property type="match status" value="1"/>
</dbReference>
<feature type="transmembrane region" description="Helical" evidence="5">
    <location>
        <begin position="194"/>
        <end position="216"/>
    </location>
</feature>
<feature type="transmembrane region" description="Helical" evidence="5">
    <location>
        <begin position="258"/>
        <end position="276"/>
    </location>
</feature>
<keyword evidence="8" id="KW-1185">Reference proteome</keyword>
<dbReference type="PROSITE" id="PS50850">
    <property type="entry name" value="MFS"/>
    <property type="match status" value="1"/>
</dbReference>
<evidence type="ECO:0000313" key="7">
    <source>
        <dbReference type="Ensembl" id="ENSCSEP00000020962.1"/>
    </source>
</evidence>
<feature type="transmembrane region" description="Helical" evidence="5">
    <location>
        <begin position="20"/>
        <end position="42"/>
    </location>
</feature>
<keyword evidence="4 5" id="KW-0472">Membrane</keyword>
<comment type="subcellular location">
    <subcellularLocation>
        <location evidence="1">Membrane</location>
        <topology evidence="1">Multi-pass membrane protein</topology>
    </subcellularLocation>
</comment>
<feature type="transmembrane region" description="Helical" evidence="5">
    <location>
        <begin position="393"/>
        <end position="412"/>
    </location>
</feature>
<evidence type="ECO:0000256" key="1">
    <source>
        <dbReference type="ARBA" id="ARBA00004141"/>
    </source>
</evidence>
<dbReference type="Gene3D" id="1.20.1250.20">
    <property type="entry name" value="MFS general substrate transporter like domains"/>
    <property type="match status" value="1"/>
</dbReference>